<evidence type="ECO:0000256" key="2">
    <source>
        <dbReference type="ARBA" id="ARBA00022475"/>
    </source>
</evidence>
<evidence type="ECO:0000256" key="1">
    <source>
        <dbReference type="ARBA" id="ARBA00004651"/>
    </source>
</evidence>
<comment type="subcellular location">
    <subcellularLocation>
        <location evidence="1">Cell membrane</location>
        <topology evidence="1">Multi-pass membrane protein</topology>
    </subcellularLocation>
</comment>
<dbReference type="AlphaFoldDB" id="A0A0M2P3T8"/>
<name>A0A0M2P3T8_STACC</name>
<organism evidence="10 11">
    <name type="scientific">Staphylococcus cohnii subsp. cohnii</name>
    <dbReference type="NCBI Taxonomy" id="74704"/>
    <lineage>
        <taxon>Bacteria</taxon>
        <taxon>Bacillati</taxon>
        <taxon>Bacillota</taxon>
        <taxon>Bacilli</taxon>
        <taxon>Bacillales</taxon>
        <taxon>Staphylococcaceae</taxon>
        <taxon>Staphylococcus</taxon>
        <taxon>Staphylococcus cohnii species complex</taxon>
    </lineage>
</organism>
<evidence type="ECO:0000256" key="8">
    <source>
        <dbReference type="ARBA" id="ARBA00039710"/>
    </source>
</evidence>
<feature type="transmembrane region" description="Helical" evidence="9">
    <location>
        <begin position="146"/>
        <end position="167"/>
    </location>
</feature>
<keyword evidence="4 9" id="KW-1133">Transmembrane helix</keyword>
<evidence type="ECO:0000256" key="6">
    <source>
        <dbReference type="ARBA" id="ARBA00037291"/>
    </source>
</evidence>
<evidence type="ECO:0000256" key="7">
    <source>
        <dbReference type="ARBA" id="ARBA00038265"/>
    </source>
</evidence>
<evidence type="ECO:0000256" key="9">
    <source>
        <dbReference type="SAM" id="Phobius"/>
    </source>
</evidence>
<comment type="caution">
    <text evidence="10">The sequence shown here is derived from an EMBL/GenBank/DDBJ whole genome shotgun (WGS) entry which is preliminary data.</text>
</comment>
<feature type="transmembrane region" description="Helical" evidence="9">
    <location>
        <begin position="207"/>
        <end position="227"/>
    </location>
</feature>
<evidence type="ECO:0000313" key="10">
    <source>
        <dbReference type="EMBL" id="KKI65444.1"/>
    </source>
</evidence>
<evidence type="ECO:0000256" key="4">
    <source>
        <dbReference type="ARBA" id="ARBA00022989"/>
    </source>
</evidence>
<feature type="transmembrane region" description="Helical" evidence="9">
    <location>
        <begin position="91"/>
        <end position="111"/>
    </location>
</feature>
<evidence type="ECO:0000256" key="3">
    <source>
        <dbReference type="ARBA" id="ARBA00022692"/>
    </source>
</evidence>
<keyword evidence="5 9" id="KW-0472">Membrane</keyword>
<comment type="function">
    <text evidence="6">Increases the activity of extracellular murein hydrolases possibly by mediating their export via hole formation. Inhibited by the antiholin-like proteins LrgAB. In an unstressed cell, the LrgAB products probably inhibit the function of the CidAB proteins. When a cell is stressed by the addition of antibiotics or by other factors in the environment, the CidAB proteins possibly oligomerize within the bacterial cell membrane, creating lesions that disrupt the proton motive force, which in turn results in loss of cell viability. These lesions are also hypothesized to regulate the subsequent cell lysis by either allowing the murein hydrolases access to the cell wall substrate and/or regulating their activity by a possible change in the cell wall pH that results from loss of membrane potential.</text>
</comment>
<dbReference type="Proteomes" id="UP000034455">
    <property type="component" value="Unassembled WGS sequence"/>
</dbReference>
<sequence length="228" mass="24960">MELLKALLMILLTVFMYIGAKKLQFQYRSPFLNPALISSIGIIIVLMLFNLDYQQYMVGGKWIHQLLNCTVVTLAFPLYQNRHKILANGKIIFSSVITAVILNFAFVYVILKMFGYSKEVIVTMLPRSITAAVGIQVSHQMGGVDAIAVLFIVATGLIGSILGAYLIKFGRFRTSIAKGLTFGNASHAFGTAQALDIDLEAGAFSSIGMILTALLSSIVLPILIIFLY</sequence>
<dbReference type="GO" id="GO:0005886">
    <property type="term" value="C:plasma membrane"/>
    <property type="evidence" value="ECO:0007669"/>
    <property type="project" value="UniProtKB-SubCell"/>
</dbReference>
<keyword evidence="3 9" id="KW-0812">Transmembrane</keyword>
<dbReference type="PATRIC" id="fig|74704.6.peg.1436"/>
<proteinExistence type="inferred from homology"/>
<keyword evidence="2" id="KW-1003">Cell membrane</keyword>
<dbReference type="PANTHER" id="PTHR30249">
    <property type="entry name" value="PUTATIVE SEROTONIN TRANSPORTER"/>
    <property type="match status" value="1"/>
</dbReference>
<dbReference type="EMBL" id="LAKJ01000002">
    <property type="protein sequence ID" value="KKI65444.1"/>
    <property type="molecule type" value="Genomic_DNA"/>
</dbReference>
<evidence type="ECO:0000256" key="5">
    <source>
        <dbReference type="ARBA" id="ARBA00023136"/>
    </source>
</evidence>
<protein>
    <recommendedName>
        <fullName evidence="8">Holin-like protein CidB</fullName>
    </recommendedName>
</protein>
<evidence type="ECO:0000313" key="11">
    <source>
        <dbReference type="Proteomes" id="UP000034455"/>
    </source>
</evidence>
<dbReference type="GeneID" id="58096570"/>
<reference evidence="10 11" key="1">
    <citation type="submission" date="2015-03" db="EMBL/GenBank/DDBJ databases">
        <title>Genome Assembly of Staphylococcus cohnii subsp. cohnii strain G22B2.</title>
        <authorList>
            <person name="Nair G."/>
            <person name="Kaur G."/>
            <person name="Khatri I."/>
            <person name="Singh N.K."/>
            <person name="Sathyabama S."/>
            <person name="Maurya S.K."/>
            <person name="Subramanian S."/>
            <person name="Agrewala J.N."/>
            <person name="Mayilraj S."/>
        </authorList>
    </citation>
    <scope>NUCLEOTIDE SEQUENCE [LARGE SCALE GENOMIC DNA]</scope>
    <source>
        <strain evidence="10 11">G22B2</strain>
    </source>
</reference>
<accession>A0A0M2P3T8</accession>
<feature type="transmembrane region" description="Helical" evidence="9">
    <location>
        <begin position="6"/>
        <end position="24"/>
    </location>
</feature>
<gene>
    <name evidence="10" type="ORF">UF66_1401</name>
</gene>
<dbReference type="RefSeq" id="WP_019470017.1">
    <property type="nucleotide sequence ID" value="NZ_BKAS01000001.1"/>
</dbReference>
<dbReference type="InterPro" id="IPR007300">
    <property type="entry name" value="CidB/LrgB"/>
</dbReference>
<dbReference type="Pfam" id="PF04172">
    <property type="entry name" value="LrgB"/>
    <property type="match status" value="1"/>
</dbReference>
<comment type="similarity">
    <text evidence="7">Belongs to the CidB/LrgB family. CidB subfamily.</text>
</comment>
<dbReference type="PANTHER" id="PTHR30249:SF17">
    <property type="entry name" value="HOLIN-LIKE PROTEIN CIDB"/>
    <property type="match status" value="1"/>
</dbReference>
<feature type="transmembrane region" description="Helical" evidence="9">
    <location>
        <begin position="31"/>
        <end position="50"/>
    </location>
</feature>